<dbReference type="InterPro" id="IPR001387">
    <property type="entry name" value="Cro/C1-type_HTH"/>
</dbReference>
<sequence length="157" mass="18500">MHNGFYLSKNIGYSYFSLFNKNLKLNFLYLYKTHPHPMEKLRTLRKQRGYTQEYMSNIIATDVSNYSRKESGDVRIFDDEWEKLAKALDVKVEDIKEDKPGNTVNFNDSSTNSGTAILNNNYNIPDYILENQQEYINLLKEQIEALKAENKRLKSRK</sequence>
<dbReference type="Proteomes" id="UP000255224">
    <property type="component" value="Unassembled WGS sequence"/>
</dbReference>
<keyword evidence="1" id="KW-0175">Coiled coil</keyword>
<evidence type="ECO:0000256" key="1">
    <source>
        <dbReference type="SAM" id="Coils"/>
    </source>
</evidence>
<dbReference type="AlphaFoldDB" id="A0A376E3I4"/>
<dbReference type="SUPFAM" id="SSF47413">
    <property type="entry name" value="lambda repressor-like DNA-binding domains"/>
    <property type="match status" value="1"/>
</dbReference>
<evidence type="ECO:0000259" key="2">
    <source>
        <dbReference type="PROSITE" id="PS50943"/>
    </source>
</evidence>
<dbReference type="Gene3D" id="1.10.260.40">
    <property type="entry name" value="lambda repressor-like DNA-binding domains"/>
    <property type="match status" value="1"/>
</dbReference>
<dbReference type="InterPro" id="IPR010982">
    <property type="entry name" value="Lambda_DNA-bd_dom_sf"/>
</dbReference>
<protein>
    <submittedName>
        <fullName evidence="3">Helix-turn-helix domain</fullName>
    </submittedName>
</protein>
<gene>
    <name evidence="3" type="ORF">NCTC13533_03116</name>
</gene>
<dbReference type="GO" id="GO:0003677">
    <property type="term" value="F:DNA binding"/>
    <property type="evidence" value="ECO:0007669"/>
    <property type="project" value="InterPro"/>
</dbReference>
<dbReference type="PROSITE" id="PS50943">
    <property type="entry name" value="HTH_CROC1"/>
    <property type="match status" value="1"/>
</dbReference>
<dbReference type="SMART" id="SM00530">
    <property type="entry name" value="HTH_XRE"/>
    <property type="match status" value="1"/>
</dbReference>
<dbReference type="CDD" id="cd00093">
    <property type="entry name" value="HTH_XRE"/>
    <property type="match status" value="1"/>
</dbReference>
<feature type="coiled-coil region" evidence="1">
    <location>
        <begin position="129"/>
        <end position="156"/>
    </location>
</feature>
<name>A0A376E3I4_CHRCU</name>
<dbReference type="EMBL" id="UFVQ01000003">
    <property type="protein sequence ID" value="STD01387.1"/>
    <property type="molecule type" value="Genomic_DNA"/>
</dbReference>
<evidence type="ECO:0000313" key="3">
    <source>
        <dbReference type="EMBL" id="STD01387.1"/>
    </source>
</evidence>
<accession>A0A376E3I4</accession>
<feature type="domain" description="HTH cro/C1-type" evidence="2">
    <location>
        <begin position="41"/>
        <end position="95"/>
    </location>
</feature>
<organism evidence="3 4">
    <name type="scientific">Chryseobacterium carnipullorum</name>
    <dbReference type="NCBI Taxonomy" id="1124835"/>
    <lineage>
        <taxon>Bacteria</taxon>
        <taxon>Pseudomonadati</taxon>
        <taxon>Bacteroidota</taxon>
        <taxon>Flavobacteriia</taxon>
        <taxon>Flavobacteriales</taxon>
        <taxon>Weeksellaceae</taxon>
        <taxon>Chryseobacterium group</taxon>
        <taxon>Chryseobacterium</taxon>
    </lineage>
</organism>
<reference evidence="3 4" key="1">
    <citation type="submission" date="2018-06" db="EMBL/GenBank/DDBJ databases">
        <authorList>
            <consortium name="Pathogen Informatics"/>
            <person name="Doyle S."/>
        </authorList>
    </citation>
    <scope>NUCLEOTIDE SEQUENCE [LARGE SCALE GENOMIC DNA]</scope>
    <source>
        <strain evidence="3 4">NCTC13533</strain>
    </source>
</reference>
<proteinExistence type="predicted"/>
<evidence type="ECO:0000313" key="4">
    <source>
        <dbReference type="Proteomes" id="UP000255224"/>
    </source>
</evidence>
<dbReference type="Pfam" id="PF01381">
    <property type="entry name" value="HTH_3"/>
    <property type="match status" value="1"/>
</dbReference>